<dbReference type="RefSeq" id="WP_133289567.1">
    <property type="nucleotide sequence ID" value="NZ_SMSJ01000019.1"/>
</dbReference>
<evidence type="ECO:0000313" key="2">
    <source>
        <dbReference type="EMBL" id="TDH61585.1"/>
    </source>
</evidence>
<evidence type="ECO:0000259" key="1">
    <source>
        <dbReference type="Pfam" id="PF13910"/>
    </source>
</evidence>
<dbReference type="AlphaFoldDB" id="A0A4V6PKC4"/>
<dbReference type="Pfam" id="PF13910">
    <property type="entry name" value="DUF4209"/>
    <property type="match status" value="1"/>
</dbReference>
<reference evidence="2 3" key="1">
    <citation type="journal article" date="2016" name="J. Microbiol.">
        <title>Dankookia rubra gen. nov., sp. nov., an alphaproteobacterium isolated from sediment of a shallow stream.</title>
        <authorList>
            <person name="Kim W.H."/>
            <person name="Kim D.H."/>
            <person name="Kang K."/>
            <person name="Ahn T.Y."/>
        </authorList>
    </citation>
    <scope>NUCLEOTIDE SEQUENCE [LARGE SCALE GENOMIC DNA]</scope>
    <source>
        <strain evidence="2 3">JCM30602</strain>
    </source>
</reference>
<feature type="domain" description="DUF4209" evidence="1">
    <location>
        <begin position="2"/>
        <end position="45"/>
    </location>
</feature>
<gene>
    <name evidence="2" type="ORF">E2C06_15740</name>
</gene>
<keyword evidence="3" id="KW-1185">Reference proteome</keyword>
<accession>A0A4V6PKC4</accession>
<dbReference type="Proteomes" id="UP000295096">
    <property type="component" value="Unassembled WGS sequence"/>
</dbReference>
<sequence length="74" mass="8124">MVFDLAALLVDRNGMNLRNAVSHGLVDDGGLEDGPARYLFWVCLRLCMLPLILQAVETRRRRQQAAGEPGVSSA</sequence>
<comment type="caution">
    <text evidence="2">The sequence shown here is derived from an EMBL/GenBank/DDBJ whole genome shotgun (WGS) entry which is preliminary data.</text>
</comment>
<evidence type="ECO:0000313" key="3">
    <source>
        <dbReference type="Proteomes" id="UP000295096"/>
    </source>
</evidence>
<proteinExistence type="predicted"/>
<name>A0A4V6PKC4_9PROT</name>
<dbReference type="InterPro" id="IPR025209">
    <property type="entry name" value="DUF4209"/>
</dbReference>
<dbReference type="EMBL" id="SMSJ01000019">
    <property type="protein sequence ID" value="TDH61585.1"/>
    <property type="molecule type" value="Genomic_DNA"/>
</dbReference>
<dbReference type="OrthoDB" id="5519791at2"/>
<protein>
    <submittedName>
        <fullName evidence="2">DUF4209 domain-containing protein</fullName>
    </submittedName>
</protein>
<organism evidence="2 3">
    <name type="scientific">Dankookia rubra</name>
    <dbReference type="NCBI Taxonomy" id="1442381"/>
    <lineage>
        <taxon>Bacteria</taxon>
        <taxon>Pseudomonadati</taxon>
        <taxon>Pseudomonadota</taxon>
        <taxon>Alphaproteobacteria</taxon>
        <taxon>Acetobacterales</taxon>
        <taxon>Roseomonadaceae</taxon>
        <taxon>Dankookia</taxon>
    </lineage>
</organism>